<dbReference type="InterPro" id="IPR051360">
    <property type="entry name" value="Neuronal_Pentraxin_Related"/>
</dbReference>
<keyword evidence="2" id="KW-0479">Metal-binding</keyword>
<keyword evidence="4" id="KW-1015">Disulfide bond</keyword>
<evidence type="ECO:0000256" key="2">
    <source>
        <dbReference type="ARBA" id="ARBA00022723"/>
    </source>
</evidence>
<dbReference type="EMBL" id="VHIF01000001">
    <property type="protein sequence ID" value="TQO39737.1"/>
    <property type="molecule type" value="Genomic_DNA"/>
</dbReference>
<organism evidence="5 6">
    <name type="scientific">Arenibacter algicola</name>
    <dbReference type="NCBI Taxonomy" id="616991"/>
    <lineage>
        <taxon>Bacteria</taxon>
        <taxon>Pseudomonadati</taxon>
        <taxon>Bacteroidota</taxon>
        <taxon>Flavobacteriia</taxon>
        <taxon>Flavobacteriales</taxon>
        <taxon>Flavobacteriaceae</taxon>
        <taxon>Arenibacter</taxon>
    </lineage>
</organism>
<sequence>MKKIKQLILFTLVMILCWSCVEERYDVDIDNREKEIGEVIFTPINPETGVAYTQNELAELDFDPSIEGRYLAEQPVEISLWTKGKPLKLEVRKSGEQTAVVTSNTYTEQDGGYLINLSTTVLELGIDEGSIRGFDFVIIYDDYGVNGFDYASVNKYTFKILYITAKVVAPFALLKRSSTDITELQFESNVANSGIEDGIGLYMEFDGLKDVVTITDPLDFVYTDDFSFSFWVNTTSKADDPSIIGNKDWGGGGNPGFVLAFRGDKDVKLNVGDGSNRVDINGVSINDGGWHHITCTFDRDGLMSLYQDGVLTASDDMSALGAMSSGFPIRVGQDGTGTYGQFFEGKVAGLVINNYVMSNEEVYVTLYKTASLIYFDETRNGTLDLENGAVSVTTENGMTVSEFQGAEFATVTDANGVLDYRHTGDYTFGLWVNTTSKADDPSIIGDKDWGGGGNPGFVLAFRGDKDIKLNIGDGTNRVDIKGTPINDGEWHFVMASFDRDGMVTLYQDGAQTASADMSLIGDMNSDHPVRIAQDGTGKYGQFFEGKVGRTVFFDRAVTAAEAANLYTSL</sequence>
<dbReference type="RefSeq" id="WP_142190944.1">
    <property type="nucleotide sequence ID" value="NZ_VHIF01000001.1"/>
</dbReference>
<proteinExistence type="predicted"/>
<dbReference type="Proteomes" id="UP000315363">
    <property type="component" value="Unassembled WGS sequence"/>
</dbReference>
<keyword evidence="6" id="KW-1185">Reference proteome</keyword>
<accession>A0ABY3AG28</accession>
<protein>
    <submittedName>
        <fullName evidence="5">Concanavalin A-like lectin/glucanase superfamily protein</fullName>
    </submittedName>
</protein>
<keyword evidence="3" id="KW-0106">Calcium</keyword>
<dbReference type="PANTHER" id="PTHR19277">
    <property type="entry name" value="PENTRAXIN"/>
    <property type="match status" value="1"/>
</dbReference>
<reference evidence="5 6" key="1">
    <citation type="submission" date="2019-06" db="EMBL/GenBank/DDBJ databases">
        <title>A large-scale integrated study on North Sea by COGITO (Coastal Microbe Genomic &amp; Taxonomic Observatory).</title>
        <authorList>
            <person name="Teeling H."/>
        </authorList>
    </citation>
    <scope>NUCLEOTIDE SEQUENCE [LARGE SCALE GENOMIC DNA]</scope>
    <source>
        <strain evidence="5 6">MAR_2009_79</strain>
    </source>
</reference>
<dbReference type="Gene3D" id="2.60.120.200">
    <property type="match status" value="2"/>
</dbReference>
<dbReference type="InterPro" id="IPR013320">
    <property type="entry name" value="ConA-like_dom_sf"/>
</dbReference>
<comment type="caution">
    <text evidence="5">The sequence shown here is derived from an EMBL/GenBank/DDBJ whole genome shotgun (WGS) entry which is preliminary data.</text>
</comment>
<evidence type="ECO:0000313" key="6">
    <source>
        <dbReference type="Proteomes" id="UP000315363"/>
    </source>
</evidence>
<comment type="cofactor">
    <cofactor evidence="1">
        <name>Ca(2+)</name>
        <dbReference type="ChEBI" id="CHEBI:29108"/>
    </cofactor>
</comment>
<dbReference type="SUPFAM" id="SSF49899">
    <property type="entry name" value="Concanavalin A-like lectins/glucanases"/>
    <property type="match status" value="2"/>
</dbReference>
<evidence type="ECO:0000313" key="5">
    <source>
        <dbReference type="EMBL" id="TQO39737.1"/>
    </source>
</evidence>
<evidence type="ECO:0000256" key="1">
    <source>
        <dbReference type="ARBA" id="ARBA00001913"/>
    </source>
</evidence>
<dbReference type="Pfam" id="PF13385">
    <property type="entry name" value="Laminin_G_3"/>
    <property type="match status" value="2"/>
</dbReference>
<gene>
    <name evidence="5" type="ORF">GQ41_4427</name>
</gene>
<dbReference type="PANTHER" id="PTHR19277:SF161">
    <property type="entry name" value="LAMININ G DOMAIN-CONTAINING PROTEIN"/>
    <property type="match status" value="1"/>
</dbReference>
<name>A0ABY3AG28_9FLAO</name>
<evidence type="ECO:0000256" key="3">
    <source>
        <dbReference type="ARBA" id="ARBA00022837"/>
    </source>
</evidence>
<evidence type="ECO:0000256" key="4">
    <source>
        <dbReference type="ARBA" id="ARBA00023157"/>
    </source>
</evidence>